<evidence type="ECO:0000256" key="2">
    <source>
        <dbReference type="ARBA" id="ARBA00005417"/>
    </source>
</evidence>
<dbReference type="PROSITE" id="PS00211">
    <property type="entry name" value="ABC_TRANSPORTER_1"/>
    <property type="match status" value="2"/>
</dbReference>
<keyword evidence="4" id="KW-1003">Cell membrane</keyword>
<dbReference type="PANTHER" id="PTHR43297:SF2">
    <property type="entry name" value="DIPEPTIDE TRANSPORT ATP-BINDING PROTEIN DPPD"/>
    <property type="match status" value="1"/>
</dbReference>
<dbReference type="SUPFAM" id="SSF52540">
    <property type="entry name" value="P-loop containing nucleoside triphosphate hydrolases"/>
    <property type="match status" value="2"/>
</dbReference>
<dbReference type="InterPro" id="IPR013563">
    <property type="entry name" value="Oligopep_ABC_C"/>
</dbReference>
<dbReference type="GO" id="GO:0005524">
    <property type="term" value="F:ATP binding"/>
    <property type="evidence" value="ECO:0007669"/>
    <property type="project" value="UniProtKB-KW"/>
</dbReference>
<sequence>MTDQVTTTFSGPVLQVTDLTVHFGVDNVWVPAALKLNYSIERGKVLAIVGESGSGKSASSMAILDLLPDNSRISGSVKLSGRELMGLKPAQMHKVRGGQIAMIFQEPMTALNPVYTIGFQIIETLRAHFGMSPSQAKTRALELLDMVELPDPLKAFNSYPHQLSGGQRQRAMIAQSISCDPQLLIADEPTTALDVTVQAEILDLLRSLRDRLDSAILLITHDMGVVADLADDIAVMRRGVIVERGTVDQIFNEPTHPYTIALLQAVPHLGQRGDEAIDMTAALAIGTDIVVDAVLAARIEVNERLANEAASAARNDSREVVVKFDDVVIEYPKHGRVAAFRAVDKVNLYVRQGEVLGLVGESGSGKTTLGRAAIALLPITEGSLHVAGHDISKASREEIHRLHKSVGIVFQDPSSSLNPRMPIGESIGEPLKLAKGLKGAALSAEVERLLDSVELPRAYRSRFPHELSGGQKQRVGIARALSLEPKVLIADEPTSALDVSVQARVLELIQGLQKQMNFACLFITHDLAVIDVLADRIAVMHHGRIVETGTRDEILRYPKDPYTQRLLAAVPIPDPNEQRARRELRRELLAAGIDD</sequence>
<dbReference type="EMBL" id="SOFD01000005">
    <property type="protein sequence ID" value="TFB81732.1"/>
    <property type="molecule type" value="Genomic_DNA"/>
</dbReference>
<dbReference type="FunFam" id="3.40.50.300:FF:000016">
    <property type="entry name" value="Oligopeptide ABC transporter ATP-binding component"/>
    <property type="match status" value="1"/>
</dbReference>
<dbReference type="AlphaFoldDB" id="A0A4R8VHC2"/>
<keyword evidence="5" id="KW-0547">Nucleotide-binding</keyword>
<keyword evidence="3" id="KW-0813">Transport</keyword>
<keyword evidence="7" id="KW-0472">Membrane</keyword>
<reference evidence="10 12" key="2">
    <citation type="submission" date="2019-03" db="EMBL/GenBank/DDBJ databases">
        <title>Genomics of glacier-inhabiting Cryobacterium strains.</title>
        <authorList>
            <person name="Liu Q."/>
            <person name="Xin Y.-H."/>
        </authorList>
    </citation>
    <scope>NUCLEOTIDE SEQUENCE [LARGE SCALE GENOMIC DNA]</scope>
    <source>
        <strain evidence="10 12">Hh8</strain>
    </source>
</reference>
<evidence type="ECO:0000256" key="3">
    <source>
        <dbReference type="ARBA" id="ARBA00022448"/>
    </source>
</evidence>
<dbReference type="Proteomes" id="UP000199639">
    <property type="component" value="Unassembled WGS sequence"/>
</dbReference>
<proteinExistence type="inferred from homology"/>
<dbReference type="InterPro" id="IPR017871">
    <property type="entry name" value="ABC_transporter-like_CS"/>
</dbReference>
<dbReference type="GO" id="GO:0016887">
    <property type="term" value="F:ATP hydrolysis activity"/>
    <property type="evidence" value="ECO:0007669"/>
    <property type="project" value="InterPro"/>
</dbReference>
<dbReference type="Pfam" id="PF08352">
    <property type="entry name" value="oligo_HPY"/>
    <property type="match status" value="2"/>
</dbReference>
<evidence type="ECO:0000256" key="7">
    <source>
        <dbReference type="ARBA" id="ARBA00023136"/>
    </source>
</evidence>
<name>A0A4R8VHC2_9MICO</name>
<evidence type="ECO:0000256" key="5">
    <source>
        <dbReference type="ARBA" id="ARBA00022741"/>
    </source>
</evidence>
<protein>
    <submittedName>
        <fullName evidence="10">ABC transporter ATP-binding protein</fullName>
    </submittedName>
    <submittedName>
        <fullName evidence="9">Peptide/nickel transport system ATP-binding protein</fullName>
    </submittedName>
</protein>
<evidence type="ECO:0000256" key="4">
    <source>
        <dbReference type="ARBA" id="ARBA00022475"/>
    </source>
</evidence>
<evidence type="ECO:0000313" key="12">
    <source>
        <dbReference type="Proteomes" id="UP000298252"/>
    </source>
</evidence>
<dbReference type="Pfam" id="PF00005">
    <property type="entry name" value="ABC_tran"/>
    <property type="match status" value="2"/>
</dbReference>
<dbReference type="PANTHER" id="PTHR43297">
    <property type="entry name" value="OLIGOPEPTIDE TRANSPORT ATP-BINDING PROTEIN APPD"/>
    <property type="match status" value="1"/>
</dbReference>
<dbReference type="InterPro" id="IPR027417">
    <property type="entry name" value="P-loop_NTPase"/>
</dbReference>
<dbReference type="RefSeq" id="WP_092340739.1">
    <property type="nucleotide sequence ID" value="NZ_FNIB01000006.1"/>
</dbReference>
<dbReference type="InterPro" id="IPR003593">
    <property type="entry name" value="AAA+_ATPase"/>
</dbReference>
<feature type="domain" description="ABC transporter" evidence="8">
    <location>
        <begin position="322"/>
        <end position="567"/>
    </location>
</feature>
<comment type="subcellular location">
    <subcellularLocation>
        <location evidence="1">Cell membrane</location>
        <topology evidence="1">Peripheral membrane protein</topology>
    </subcellularLocation>
</comment>
<dbReference type="Proteomes" id="UP000298252">
    <property type="component" value="Unassembled WGS sequence"/>
</dbReference>
<evidence type="ECO:0000256" key="1">
    <source>
        <dbReference type="ARBA" id="ARBA00004202"/>
    </source>
</evidence>
<dbReference type="SMART" id="SM00382">
    <property type="entry name" value="AAA"/>
    <property type="match status" value="2"/>
</dbReference>
<comment type="similarity">
    <text evidence="2">Belongs to the ABC transporter superfamily.</text>
</comment>
<keyword evidence="12" id="KW-1185">Reference proteome</keyword>
<evidence type="ECO:0000259" key="8">
    <source>
        <dbReference type="PROSITE" id="PS50893"/>
    </source>
</evidence>
<evidence type="ECO:0000313" key="9">
    <source>
        <dbReference type="EMBL" id="SDN65960.1"/>
    </source>
</evidence>
<evidence type="ECO:0000313" key="10">
    <source>
        <dbReference type="EMBL" id="TFB81732.1"/>
    </source>
</evidence>
<evidence type="ECO:0000256" key="6">
    <source>
        <dbReference type="ARBA" id="ARBA00022840"/>
    </source>
</evidence>
<organism evidence="9 11">
    <name type="scientific">Cryobacterium flavum</name>
    <dbReference type="NCBI Taxonomy" id="1424659"/>
    <lineage>
        <taxon>Bacteria</taxon>
        <taxon>Bacillati</taxon>
        <taxon>Actinomycetota</taxon>
        <taxon>Actinomycetes</taxon>
        <taxon>Micrococcales</taxon>
        <taxon>Microbacteriaceae</taxon>
        <taxon>Cryobacterium</taxon>
    </lineage>
</organism>
<dbReference type="NCBIfam" id="NF007739">
    <property type="entry name" value="PRK10419.1"/>
    <property type="match status" value="2"/>
</dbReference>
<dbReference type="CDD" id="cd03257">
    <property type="entry name" value="ABC_NikE_OppD_transporters"/>
    <property type="match status" value="2"/>
</dbReference>
<accession>A0A4R8VHC2</accession>
<dbReference type="EMBL" id="FNIB01000006">
    <property type="protein sequence ID" value="SDN65960.1"/>
    <property type="molecule type" value="Genomic_DNA"/>
</dbReference>
<dbReference type="STRING" id="1424659.SAMN05216368_106244"/>
<evidence type="ECO:0000313" key="11">
    <source>
        <dbReference type="Proteomes" id="UP000199639"/>
    </source>
</evidence>
<dbReference type="Gene3D" id="3.40.50.300">
    <property type="entry name" value="P-loop containing nucleotide triphosphate hydrolases"/>
    <property type="match status" value="2"/>
</dbReference>
<dbReference type="InterPro" id="IPR003439">
    <property type="entry name" value="ABC_transporter-like_ATP-bd"/>
</dbReference>
<dbReference type="InterPro" id="IPR050388">
    <property type="entry name" value="ABC_Ni/Peptide_Import"/>
</dbReference>
<gene>
    <name evidence="10" type="ORF">E3O21_02740</name>
    <name evidence="9" type="ORF">SAMN05216368_106244</name>
</gene>
<dbReference type="NCBIfam" id="NF008453">
    <property type="entry name" value="PRK11308.1"/>
    <property type="match status" value="2"/>
</dbReference>
<dbReference type="GO" id="GO:0015833">
    <property type="term" value="P:peptide transport"/>
    <property type="evidence" value="ECO:0007669"/>
    <property type="project" value="InterPro"/>
</dbReference>
<feature type="domain" description="ABC transporter" evidence="8">
    <location>
        <begin position="14"/>
        <end position="263"/>
    </location>
</feature>
<keyword evidence="6 9" id="KW-0067">ATP-binding</keyword>
<reference evidence="9 11" key="1">
    <citation type="submission" date="2016-10" db="EMBL/GenBank/DDBJ databases">
        <authorList>
            <person name="Varghese N."/>
            <person name="Submissions S."/>
        </authorList>
    </citation>
    <scope>NUCLEOTIDE SEQUENCE [LARGE SCALE GENOMIC DNA]</scope>
    <source>
        <strain evidence="9 11">CGMCC 1.11215</strain>
    </source>
</reference>
<dbReference type="GO" id="GO:0005886">
    <property type="term" value="C:plasma membrane"/>
    <property type="evidence" value="ECO:0007669"/>
    <property type="project" value="UniProtKB-SubCell"/>
</dbReference>
<dbReference type="PROSITE" id="PS50893">
    <property type="entry name" value="ABC_TRANSPORTER_2"/>
    <property type="match status" value="2"/>
</dbReference>